<evidence type="ECO:0000313" key="2">
    <source>
        <dbReference type="EMBL" id="OBK25427.1"/>
    </source>
</evidence>
<name>A0A1A3NYL2_MYCAS</name>
<keyword evidence="1" id="KW-0812">Transmembrane</keyword>
<accession>A0A1A3NYL2</accession>
<keyword evidence="1" id="KW-1133">Transmembrane helix</keyword>
<feature type="transmembrane region" description="Helical" evidence="1">
    <location>
        <begin position="23"/>
        <end position="43"/>
    </location>
</feature>
<dbReference type="Proteomes" id="UP000093928">
    <property type="component" value="Unassembled WGS sequence"/>
</dbReference>
<evidence type="ECO:0000256" key="1">
    <source>
        <dbReference type="SAM" id="Phobius"/>
    </source>
</evidence>
<feature type="transmembrane region" description="Helical" evidence="1">
    <location>
        <begin position="325"/>
        <end position="346"/>
    </location>
</feature>
<dbReference type="AlphaFoldDB" id="A0A1A3NYL2"/>
<feature type="transmembrane region" description="Helical" evidence="1">
    <location>
        <begin position="233"/>
        <end position="253"/>
    </location>
</feature>
<comment type="caution">
    <text evidence="2">The sequence shown here is derived from an EMBL/GenBank/DDBJ whole genome shotgun (WGS) entry which is preliminary data.</text>
</comment>
<gene>
    <name evidence="2" type="ORF">A5634_26475</name>
</gene>
<protein>
    <submittedName>
        <fullName evidence="2">Uncharacterized protein</fullName>
    </submittedName>
</protein>
<feature type="transmembrane region" description="Helical" evidence="1">
    <location>
        <begin position="286"/>
        <end position="305"/>
    </location>
</feature>
<reference evidence="2 3" key="1">
    <citation type="submission" date="2016-06" db="EMBL/GenBank/DDBJ databases">
        <authorList>
            <person name="Kjaerup R.B."/>
            <person name="Dalgaard T.S."/>
            <person name="Juul-Madsen H.R."/>
        </authorList>
    </citation>
    <scope>NUCLEOTIDE SEQUENCE [LARGE SCALE GENOMIC DNA]</scope>
    <source>
        <strain evidence="2 3">1165133.8</strain>
    </source>
</reference>
<feature type="transmembrane region" description="Helical" evidence="1">
    <location>
        <begin position="383"/>
        <end position="402"/>
    </location>
</feature>
<feature type="transmembrane region" description="Helical" evidence="1">
    <location>
        <begin position="55"/>
        <end position="77"/>
    </location>
</feature>
<proteinExistence type="predicted"/>
<feature type="transmembrane region" description="Helical" evidence="1">
    <location>
        <begin position="191"/>
        <end position="213"/>
    </location>
</feature>
<evidence type="ECO:0000313" key="3">
    <source>
        <dbReference type="Proteomes" id="UP000093928"/>
    </source>
</evidence>
<organism evidence="2 3">
    <name type="scientific">Mycobacterium asiaticum</name>
    <dbReference type="NCBI Taxonomy" id="1790"/>
    <lineage>
        <taxon>Bacteria</taxon>
        <taxon>Bacillati</taxon>
        <taxon>Actinomycetota</taxon>
        <taxon>Actinomycetes</taxon>
        <taxon>Mycobacteriales</taxon>
        <taxon>Mycobacteriaceae</taxon>
        <taxon>Mycobacterium</taxon>
    </lineage>
</organism>
<feature type="transmembrane region" description="Helical" evidence="1">
    <location>
        <begin position="113"/>
        <end position="138"/>
    </location>
</feature>
<keyword evidence="1" id="KW-0472">Membrane</keyword>
<dbReference type="EMBL" id="LZLS01000138">
    <property type="protein sequence ID" value="OBK25427.1"/>
    <property type="molecule type" value="Genomic_DNA"/>
</dbReference>
<feature type="transmembrane region" description="Helical" evidence="1">
    <location>
        <begin position="414"/>
        <end position="431"/>
    </location>
</feature>
<sequence length="472" mass="52085">MHTRLMSCSTWVGWDIVHAAEDFSVLAGVLAGFVIASAAILFASAGRYVPNTLALFASGVPALALSSYLFSAIAGTAEEVTEIKTPNVVMQFISDAETHVQSDRCAQIWSQSLIAIAMLLIGGAVLLCGLGWTLVSYIEDFRATLLLKRAEYRTVEREAQELGLDPNADLKKPGAYSSPEKFKNAIRSRSILLISLNGWLFCAAIPTAAALLICANRAYIKAFTDDPVLRRRLIFVVSLIGLYVIFRSLYIIVLRTLDARRSITSQQARNAESEKVTTQTSGFQRMLDTGLIIFAVTVAAWLAGYADPCLTNFGSNCHASDCTKIAIGIFVISAVIIGIHALYRLINDVGEETYRKWPTRPGVDATSSFTEESDRFKEGRLTATTYSIVLLSIAGTIFAALLMQKPLRFDIRTYSTMFLGGFYPSVILLGLSRSVAASRNAYRIPFWMNRDTVNKNICRARRCWWTVCNWLP</sequence>